<sequence length="281" mass="31343">MTYRPTVRGRRLARELRKLREEQGLTLQEVADRLDWSRATVSRLETSQTRPKPGDIADILDLYGVPSPDRDALITLARQAGQRGWWTAYQDVFAGSYVALEDEASHIRTWDPQLVHGLLQTEPYSRAVITAGRLLPGPEDIERRIAARKIRQALLDRTDAPRLHVIFDEAVLHRPIGGEEVMRGQLDALAGAPKTHPSVTIQVLPYTAKEHAGLDGRFTILSYPDPADPDIAYVEGTMGDVYLESAEAIAKHRYRFERIEAAALSPEDSAHLIAEAARSSP</sequence>
<reference evidence="2 3" key="1">
    <citation type="submission" date="2016-10" db="EMBL/GenBank/DDBJ databases">
        <authorList>
            <person name="de Groot N.N."/>
        </authorList>
    </citation>
    <scope>NUCLEOTIDE SEQUENCE [LARGE SCALE GENOMIC DNA]</scope>
    <source>
        <strain evidence="2 3">DSM 43067</strain>
    </source>
</reference>
<dbReference type="SUPFAM" id="SSF47413">
    <property type="entry name" value="lambda repressor-like DNA-binding domains"/>
    <property type="match status" value="1"/>
</dbReference>
<dbReference type="InterPro" id="IPR001387">
    <property type="entry name" value="Cro/C1-type_HTH"/>
</dbReference>
<evidence type="ECO:0000313" key="3">
    <source>
        <dbReference type="Proteomes" id="UP000183413"/>
    </source>
</evidence>
<dbReference type="InterPro" id="IPR010982">
    <property type="entry name" value="Lambda_DNA-bd_dom_sf"/>
</dbReference>
<evidence type="ECO:0000313" key="2">
    <source>
        <dbReference type="EMBL" id="SFO88634.1"/>
    </source>
</evidence>
<dbReference type="GO" id="GO:0003677">
    <property type="term" value="F:DNA binding"/>
    <property type="evidence" value="ECO:0007669"/>
    <property type="project" value="InterPro"/>
</dbReference>
<dbReference type="CDD" id="cd00093">
    <property type="entry name" value="HTH_XRE"/>
    <property type="match status" value="1"/>
</dbReference>
<dbReference type="GeneID" id="99650561"/>
<dbReference type="Pfam" id="PF13560">
    <property type="entry name" value="HTH_31"/>
    <property type="match status" value="1"/>
</dbReference>
<dbReference type="PROSITE" id="PS50943">
    <property type="entry name" value="HTH_CROC1"/>
    <property type="match status" value="1"/>
</dbReference>
<dbReference type="RefSeq" id="WP_021597551.1">
    <property type="nucleotide sequence ID" value="NZ_CP083237.1"/>
</dbReference>
<dbReference type="EMBL" id="FOVH01000010">
    <property type="protein sequence ID" value="SFO88634.1"/>
    <property type="molecule type" value="Genomic_DNA"/>
</dbReference>
<dbReference type="OrthoDB" id="5177725at2"/>
<dbReference type="InterPro" id="IPR043917">
    <property type="entry name" value="DUF5753"/>
</dbReference>
<organism evidence="2 3">
    <name type="scientific">Actinomadura madurae</name>
    <dbReference type="NCBI Taxonomy" id="1993"/>
    <lineage>
        <taxon>Bacteria</taxon>
        <taxon>Bacillati</taxon>
        <taxon>Actinomycetota</taxon>
        <taxon>Actinomycetes</taxon>
        <taxon>Streptosporangiales</taxon>
        <taxon>Thermomonosporaceae</taxon>
        <taxon>Actinomadura</taxon>
    </lineage>
</organism>
<dbReference type="SMART" id="SM00530">
    <property type="entry name" value="HTH_XRE"/>
    <property type="match status" value="1"/>
</dbReference>
<dbReference type="STRING" id="1993.SAMN04489713_110142"/>
<accession>A0A1I5KUC8</accession>
<proteinExistence type="predicted"/>
<keyword evidence="3" id="KW-1185">Reference proteome</keyword>
<dbReference type="InParanoid" id="A0A1I5KUC8"/>
<dbReference type="Pfam" id="PF19054">
    <property type="entry name" value="DUF5753"/>
    <property type="match status" value="1"/>
</dbReference>
<gene>
    <name evidence="2" type="ORF">SAMN04489713_110142</name>
</gene>
<dbReference type="Gene3D" id="1.10.260.40">
    <property type="entry name" value="lambda repressor-like DNA-binding domains"/>
    <property type="match status" value="1"/>
</dbReference>
<name>A0A1I5KUC8_9ACTN</name>
<evidence type="ECO:0000259" key="1">
    <source>
        <dbReference type="PROSITE" id="PS50943"/>
    </source>
</evidence>
<dbReference type="eggNOG" id="COG1609">
    <property type="taxonomic scope" value="Bacteria"/>
</dbReference>
<feature type="domain" description="HTH cro/C1-type" evidence="1">
    <location>
        <begin position="16"/>
        <end position="70"/>
    </location>
</feature>
<dbReference type="AlphaFoldDB" id="A0A1I5KUC8"/>
<dbReference type="Proteomes" id="UP000183413">
    <property type="component" value="Unassembled WGS sequence"/>
</dbReference>
<protein>
    <submittedName>
        <fullName evidence="2">Helix-turn-helix domain-containing protein</fullName>
    </submittedName>
</protein>